<keyword evidence="3" id="KW-1185">Reference proteome</keyword>
<evidence type="ECO:0000313" key="2">
    <source>
        <dbReference type="EnsemblFungi" id="CEF79039"/>
    </source>
</evidence>
<name>A0A098DJC6_GIBZE</name>
<dbReference type="EMBL" id="HG970333">
    <property type="protein sequence ID" value="CEF79039.1"/>
    <property type="molecule type" value="Genomic_DNA"/>
</dbReference>
<reference evidence="2 3" key="1">
    <citation type="journal article" date="2007" name="Science">
        <title>The Fusarium graminearum genome reveals a link between localized polymorphism and pathogen specialization.</title>
        <authorList>
            <person name="Cuomo C.A."/>
            <person name="Gueldener U."/>
            <person name="Xu J.-R."/>
            <person name="Trail F."/>
            <person name="Turgeon B.G."/>
            <person name="Di Pietro A."/>
            <person name="Walton J.D."/>
            <person name="Ma L.-J."/>
            <person name="Baker S.E."/>
            <person name="Rep M."/>
            <person name="Adam G."/>
            <person name="Antoniw J."/>
            <person name="Baldwin T."/>
            <person name="Calvo S.E."/>
            <person name="Chang Y.-L."/>
            <person name="DeCaprio D."/>
            <person name="Gale L.R."/>
            <person name="Gnerre S."/>
            <person name="Goswami R.S."/>
            <person name="Hammond-Kosack K."/>
            <person name="Harris L.J."/>
            <person name="Hilburn K."/>
            <person name="Kennell J.C."/>
            <person name="Kroken S."/>
            <person name="Magnuson J.K."/>
            <person name="Mannhaupt G."/>
            <person name="Mauceli E.W."/>
            <person name="Mewes H.-W."/>
            <person name="Mitterbauer R."/>
            <person name="Muehlbauer G."/>
            <person name="Muensterkoetter M."/>
            <person name="Nelson D."/>
            <person name="O'Donnell K."/>
            <person name="Ouellet T."/>
            <person name="Qi W."/>
            <person name="Quesneville H."/>
            <person name="Roncero M.I.G."/>
            <person name="Seong K.-Y."/>
            <person name="Tetko I.V."/>
            <person name="Urban M."/>
            <person name="Waalwijk C."/>
            <person name="Ward T.J."/>
            <person name="Yao J."/>
            <person name="Birren B.W."/>
            <person name="Kistler H.C."/>
        </authorList>
    </citation>
    <scope>NUCLEOTIDE SEQUENCE [LARGE SCALE GENOMIC DNA]</scope>
    <source>
        <strain evidence="3">ATCC MYA-4620 / CBS 123657 / FGSC 9075 / NRRL 31084 / PH-1</strain>
        <strain evidence="2">PH-1 / ATCC MYA-4620 / FGSC 9075 / NRRL 31084</strain>
    </source>
</reference>
<organism evidence="1 3">
    <name type="scientific">Gibberella zeae (strain ATCC MYA-4620 / CBS 123657 / FGSC 9075 / NRRL 31084 / PH-1)</name>
    <name type="common">Wheat head blight fungus</name>
    <name type="synonym">Fusarium graminearum</name>
    <dbReference type="NCBI Taxonomy" id="229533"/>
    <lineage>
        <taxon>Eukaryota</taxon>
        <taxon>Fungi</taxon>
        <taxon>Dikarya</taxon>
        <taxon>Ascomycota</taxon>
        <taxon>Pezizomycotina</taxon>
        <taxon>Sordariomycetes</taxon>
        <taxon>Hypocreomycetidae</taxon>
        <taxon>Hypocreales</taxon>
        <taxon>Nectriaceae</taxon>
        <taxon>Fusarium</taxon>
    </lineage>
</organism>
<dbReference type="EnsemblFungi" id="CEF79039">
    <property type="protein sequence ID" value="CEF79039"/>
    <property type="gene ID" value="FGRRES_15225"/>
</dbReference>
<reference evidence="2 3" key="2">
    <citation type="journal article" date="2010" name="Nature">
        <title>Comparative genomics reveals mobile pathogenicity chromosomes in Fusarium.</title>
        <authorList>
            <person name="Ma L.J."/>
            <person name="van der Does H.C."/>
            <person name="Borkovich K.A."/>
            <person name="Coleman J.J."/>
            <person name="Daboussi M.J."/>
            <person name="Di Pietro A."/>
            <person name="Dufresne M."/>
            <person name="Freitag M."/>
            <person name="Grabherr M."/>
            <person name="Henrissat B."/>
            <person name="Houterman P.M."/>
            <person name="Kang S."/>
            <person name="Shim W.B."/>
            <person name="Woloshuk C."/>
            <person name="Xie X."/>
            <person name="Xu J.R."/>
            <person name="Antoniw J."/>
            <person name="Baker S.E."/>
            <person name="Bluhm B.H."/>
            <person name="Breakspear A."/>
            <person name="Brown D.W."/>
            <person name="Butchko R.A."/>
            <person name="Chapman S."/>
            <person name="Coulson R."/>
            <person name="Coutinho P.M."/>
            <person name="Danchin E.G."/>
            <person name="Diener A."/>
            <person name="Gale L.R."/>
            <person name="Gardiner D.M."/>
            <person name="Goff S."/>
            <person name="Hammond-Kosack K.E."/>
            <person name="Hilburn K."/>
            <person name="Hua-Van A."/>
            <person name="Jonkers W."/>
            <person name="Kazan K."/>
            <person name="Kodira C.D."/>
            <person name="Koehrsen M."/>
            <person name="Kumar L."/>
            <person name="Lee Y.H."/>
            <person name="Li L."/>
            <person name="Manners J.M."/>
            <person name="Miranda-Saavedra D."/>
            <person name="Mukherjee M."/>
            <person name="Park G."/>
            <person name="Park J."/>
            <person name="Park S.Y."/>
            <person name="Proctor R.H."/>
            <person name="Regev A."/>
            <person name="Ruiz-Roldan M.C."/>
            <person name="Sain D."/>
            <person name="Sakthikumar S."/>
            <person name="Sykes S."/>
            <person name="Schwartz D.C."/>
            <person name="Turgeon B.G."/>
            <person name="Wapinski I."/>
            <person name="Yoder O."/>
            <person name="Young S."/>
            <person name="Zeng Q."/>
            <person name="Zhou S."/>
            <person name="Galagan J."/>
            <person name="Cuomo C.A."/>
            <person name="Kistler H.C."/>
            <person name="Rep M."/>
        </authorList>
    </citation>
    <scope>GENOME REANNOTATION</scope>
    <source>
        <strain evidence="3">ATCC MYA-4620 / CBS 123657 / FGSC 9075 / NRRL 31084 / PH-1</strain>
        <strain evidence="2">PH-1 / ATCC MYA-4620 / FGSC 9075 / NRRL 31084</strain>
    </source>
</reference>
<dbReference type="InParanoid" id="A0A098DJC6"/>
<evidence type="ECO:0000313" key="3">
    <source>
        <dbReference type="Proteomes" id="UP000070720"/>
    </source>
</evidence>
<evidence type="ECO:0000313" key="1">
    <source>
        <dbReference type="EMBL" id="CEF79039.1"/>
    </source>
</evidence>
<dbReference type="Proteomes" id="UP000070720">
    <property type="component" value="Chromosome 2"/>
</dbReference>
<accession>A0A0E0S6B4</accession>
<protein>
    <submittedName>
        <fullName evidence="1">Chromosome 2, complete genome</fullName>
    </submittedName>
</protein>
<proteinExistence type="predicted"/>
<reference evidence="1 3" key="3">
    <citation type="journal article" date="2015" name="BMC Genomics">
        <title>The completed genome sequence of the pathogenic ascomycete fungus Fusarium graminearum.</title>
        <authorList>
            <person name="King R."/>
            <person name="Urban M."/>
            <person name="Hammond-Kosack M.C."/>
            <person name="Hassani-Pak K."/>
            <person name="Hammond-Kosack K.E."/>
        </authorList>
    </citation>
    <scope>NUCLEOTIDE SEQUENCE [LARGE SCALE GENOMIC DNA]</scope>
    <source>
        <strain evidence="3">ATCC MYA-4620 / CBS 123657 / FGSC 9075 / NRRL 31084 / PH-1</strain>
        <strain evidence="1">PH-1</strain>
    </source>
</reference>
<dbReference type="AlphaFoldDB" id="A0A098DJC6"/>
<dbReference type="VEuPathDB" id="FungiDB:FGRAMPH1_01G14471"/>
<sequence length="63" mass="7370">MRTIADKKERKTKIEGFVIKVVFNLVGWRLRRQKKALLFLWVKSKIESKGSSPLRFISPQPQG</sequence>
<accession>A0A098DJC6</accession>
<gene>
    <name evidence="1" type="ORF">FGRAMPH1_01T14471</name>
</gene>
<reference evidence="2" key="4">
    <citation type="submission" date="2017-01" db="UniProtKB">
        <authorList>
            <consortium name="EnsemblFungi"/>
        </authorList>
    </citation>
    <scope>IDENTIFICATION</scope>
    <source>
        <strain evidence="2">PH-1 / ATCC MYA-4620 / FGSC 9075 / NRRL 31084</strain>
    </source>
</reference>